<protein>
    <submittedName>
        <fullName evidence="2">Uncharacterized protein</fullName>
    </submittedName>
</protein>
<proteinExistence type="predicted"/>
<gene>
    <name evidence="2" type="ORF">HaLaN_14420</name>
</gene>
<dbReference type="AlphaFoldDB" id="A0A699ZFW5"/>
<evidence type="ECO:0000313" key="3">
    <source>
        <dbReference type="Proteomes" id="UP000485058"/>
    </source>
</evidence>
<sequence length="20" mass="1917">MKSEMLTAASSAAASFAAAT</sequence>
<name>A0A699ZFW5_HAELA</name>
<accession>A0A699ZFW5</accession>
<dbReference type="Proteomes" id="UP000485058">
    <property type="component" value="Unassembled WGS sequence"/>
</dbReference>
<keyword evidence="3" id="KW-1185">Reference proteome</keyword>
<evidence type="ECO:0000313" key="2">
    <source>
        <dbReference type="EMBL" id="GFH17728.1"/>
    </source>
</evidence>
<feature type="region of interest" description="Disordered" evidence="1">
    <location>
        <begin position="1"/>
        <end position="20"/>
    </location>
</feature>
<evidence type="ECO:0000256" key="1">
    <source>
        <dbReference type="SAM" id="MobiDB-lite"/>
    </source>
</evidence>
<feature type="compositionally biased region" description="Low complexity" evidence="1">
    <location>
        <begin position="8"/>
        <end position="20"/>
    </location>
</feature>
<organism evidence="2 3">
    <name type="scientific">Haematococcus lacustris</name>
    <name type="common">Green alga</name>
    <name type="synonym">Haematococcus pluvialis</name>
    <dbReference type="NCBI Taxonomy" id="44745"/>
    <lineage>
        <taxon>Eukaryota</taxon>
        <taxon>Viridiplantae</taxon>
        <taxon>Chlorophyta</taxon>
        <taxon>core chlorophytes</taxon>
        <taxon>Chlorophyceae</taxon>
        <taxon>CS clade</taxon>
        <taxon>Chlamydomonadales</taxon>
        <taxon>Haematococcaceae</taxon>
        <taxon>Haematococcus</taxon>
    </lineage>
</organism>
<dbReference type="EMBL" id="BLLF01001192">
    <property type="protein sequence ID" value="GFH17728.1"/>
    <property type="molecule type" value="Genomic_DNA"/>
</dbReference>
<comment type="caution">
    <text evidence="2">The sequence shown here is derived from an EMBL/GenBank/DDBJ whole genome shotgun (WGS) entry which is preliminary data.</text>
</comment>
<reference evidence="2 3" key="1">
    <citation type="submission" date="2020-02" db="EMBL/GenBank/DDBJ databases">
        <title>Draft genome sequence of Haematococcus lacustris strain NIES-144.</title>
        <authorList>
            <person name="Morimoto D."/>
            <person name="Nakagawa S."/>
            <person name="Yoshida T."/>
            <person name="Sawayama S."/>
        </authorList>
    </citation>
    <scope>NUCLEOTIDE SEQUENCE [LARGE SCALE GENOMIC DNA]</scope>
    <source>
        <strain evidence="2 3">NIES-144</strain>
    </source>
</reference>